<proteinExistence type="predicted"/>
<feature type="coiled-coil region" evidence="1">
    <location>
        <begin position="62"/>
        <end position="89"/>
    </location>
</feature>
<reference evidence="2" key="1">
    <citation type="submission" date="2015-07" db="EMBL/GenBank/DDBJ databases">
        <title>Adaptation to a free-living lifestyle via gene acquisitions in the diplomonad Trepomonas sp. PC1.</title>
        <authorList>
            <person name="Xu F."/>
            <person name="Jerlstrom-Hultqvist J."/>
            <person name="Kolisko M."/>
            <person name="Simpson A.G.B."/>
            <person name="Roger A.J."/>
            <person name="Svard S.G."/>
            <person name="Andersson J.O."/>
        </authorList>
    </citation>
    <scope>NUCLEOTIDE SEQUENCE</scope>
    <source>
        <strain evidence="2">PC1</strain>
    </source>
</reference>
<feature type="non-terminal residue" evidence="2">
    <location>
        <position position="167"/>
    </location>
</feature>
<accession>A0A146K3E9</accession>
<sequence length="167" mass="19399">ATFDFCTMFEQQDYNPDEINKQFNEFENLRPFVDRYVEMSQQLAKNEFALKRAPELVNSKLMSAFIDNLAKLNQNLQNLLAQEPILKRQYPLANTLFARNRQIYLCESLAQMGNSYETLQGLMTQNKLNRAINFEKADLTQEKLEEALGILKENVKILKNEAVKLGI</sequence>
<evidence type="ECO:0000313" key="2">
    <source>
        <dbReference type="EMBL" id="JAP91430.1"/>
    </source>
</evidence>
<dbReference type="AlphaFoldDB" id="A0A146K3E9"/>
<name>A0A146K3E9_9EUKA</name>
<gene>
    <name evidence="2" type="ORF">TPC1_16968</name>
</gene>
<dbReference type="EMBL" id="GDID01005176">
    <property type="protein sequence ID" value="JAP91430.1"/>
    <property type="molecule type" value="Transcribed_RNA"/>
</dbReference>
<feature type="non-terminal residue" evidence="2">
    <location>
        <position position="1"/>
    </location>
</feature>
<evidence type="ECO:0000256" key="1">
    <source>
        <dbReference type="SAM" id="Coils"/>
    </source>
</evidence>
<protein>
    <submittedName>
        <fullName evidence="2">Uncharacterized protein</fullName>
    </submittedName>
</protein>
<organism evidence="2">
    <name type="scientific">Trepomonas sp. PC1</name>
    <dbReference type="NCBI Taxonomy" id="1076344"/>
    <lineage>
        <taxon>Eukaryota</taxon>
        <taxon>Metamonada</taxon>
        <taxon>Diplomonadida</taxon>
        <taxon>Hexamitidae</taxon>
        <taxon>Hexamitinae</taxon>
        <taxon>Trepomonas</taxon>
    </lineage>
</organism>
<keyword evidence="1" id="KW-0175">Coiled coil</keyword>